<protein>
    <submittedName>
        <fullName evidence="2">Uncharacterized protein</fullName>
    </submittedName>
</protein>
<feature type="compositionally biased region" description="Pro residues" evidence="1">
    <location>
        <begin position="169"/>
        <end position="178"/>
    </location>
</feature>
<evidence type="ECO:0000313" key="3">
    <source>
        <dbReference type="Proteomes" id="UP001303115"/>
    </source>
</evidence>
<dbReference type="EMBL" id="MU854316">
    <property type="protein sequence ID" value="KAK4044885.1"/>
    <property type="molecule type" value="Genomic_DNA"/>
</dbReference>
<comment type="caution">
    <text evidence="2">The sequence shown here is derived from an EMBL/GenBank/DDBJ whole genome shotgun (WGS) entry which is preliminary data.</text>
</comment>
<feature type="region of interest" description="Disordered" evidence="1">
    <location>
        <begin position="167"/>
        <end position="190"/>
    </location>
</feature>
<proteinExistence type="predicted"/>
<organism evidence="2 3">
    <name type="scientific">Parachaetomium inaequale</name>
    <dbReference type="NCBI Taxonomy" id="2588326"/>
    <lineage>
        <taxon>Eukaryota</taxon>
        <taxon>Fungi</taxon>
        <taxon>Dikarya</taxon>
        <taxon>Ascomycota</taxon>
        <taxon>Pezizomycotina</taxon>
        <taxon>Sordariomycetes</taxon>
        <taxon>Sordariomycetidae</taxon>
        <taxon>Sordariales</taxon>
        <taxon>Chaetomiaceae</taxon>
        <taxon>Parachaetomium</taxon>
    </lineage>
</organism>
<evidence type="ECO:0000313" key="2">
    <source>
        <dbReference type="EMBL" id="KAK4044885.1"/>
    </source>
</evidence>
<evidence type="ECO:0000256" key="1">
    <source>
        <dbReference type="SAM" id="MobiDB-lite"/>
    </source>
</evidence>
<dbReference type="Proteomes" id="UP001303115">
    <property type="component" value="Unassembled WGS sequence"/>
</dbReference>
<sequence length="218" mass="23566">MAAQPAVGREAISVEPVLPASGFLWPSGVAEATPTPSSSTLPAPAPTAPSWGEGASYKAAQGGLYADAGIPEVYVIWTSFPERRFACRDRGCSDYGTEYRVLKRHLNTVKHQKIERDPNFQPNTYAAEEGTQVPTNTHATLPTNTVAPSLPANTIAPRLDIDVKMTKPLAPPTPPSTPQRPLRKLTPQGRQRVRCFPAGVIKPVRWKLPPVARVVFGL</sequence>
<name>A0AAN6SWJ2_9PEZI</name>
<reference evidence="3" key="1">
    <citation type="journal article" date="2023" name="Mol. Phylogenet. Evol.">
        <title>Genome-scale phylogeny and comparative genomics of the fungal order Sordariales.</title>
        <authorList>
            <person name="Hensen N."/>
            <person name="Bonometti L."/>
            <person name="Westerberg I."/>
            <person name="Brannstrom I.O."/>
            <person name="Guillou S."/>
            <person name="Cros-Aarteil S."/>
            <person name="Calhoun S."/>
            <person name="Haridas S."/>
            <person name="Kuo A."/>
            <person name="Mondo S."/>
            <person name="Pangilinan J."/>
            <person name="Riley R."/>
            <person name="LaButti K."/>
            <person name="Andreopoulos B."/>
            <person name="Lipzen A."/>
            <person name="Chen C."/>
            <person name="Yan M."/>
            <person name="Daum C."/>
            <person name="Ng V."/>
            <person name="Clum A."/>
            <person name="Steindorff A."/>
            <person name="Ohm R.A."/>
            <person name="Martin F."/>
            <person name="Silar P."/>
            <person name="Natvig D.O."/>
            <person name="Lalanne C."/>
            <person name="Gautier V."/>
            <person name="Ament-Velasquez S.L."/>
            <person name="Kruys A."/>
            <person name="Hutchinson M.I."/>
            <person name="Powell A.J."/>
            <person name="Barry K."/>
            <person name="Miller A.N."/>
            <person name="Grigoriev I.V."/>
            <person name="Debuchy R."/>
            <person name="Gladieux P."/>
            <person name="Hiltunen Thoren M."/>
            <person name="Johannesson H."/>
        </authorList>
    </citation>
    <scope>NUCLEOTIDE SEQUENCE [LARGE SCALE GENOMIC DNA]</scope>
    <source>
        <strain evidence="3">CBS 284.82</strain>
    </source>
</reference>
<gene>
    <name evidence="2" type="ORF">C8A01DRAFT_31071</name>
</gene>
<dbReference type="AlphaFoldDB" id="A0AAN6SWJ2"/>
<keyword evidence="3" id="KW-1185">Reference proteome</keyword>
<accession>A0AAN6SWJ2</accession>